<feature type="domain" description="Knr4/Smi1-like" evidence="1">
    <location>
        <begin position="26"/>
        <end position="170"/>
    </location>
</feature>
<dbReference type="RefSeq" id="WP_166054936.1">
    <property type="nucleotide sequence ID" value="NZ_JAAMPJ010000018.1"/>
</dbReference>
<dbReference type="Pfam" id="PF09346">
    <property type="entry name" value="SMI1_KNR4"/>
    <property type="match status" value="1"/>
</dbReference>
<protein>
    <submittedName>
        <fullName evidence="2">SMI1/KNR4 family protein</fullName>
    </submittedName>
</protein>
<dbReference type="InterPro" id="IPR037883">
    <property type="entry name" value="Knr4/Smi1-like_sf"/>
</dbReference>
<accession>A0A7C9VWG6</accession>
<gene>
    <name evidence="2" type="ORF">G7043_43690</name>
</gene>
<name>A0A7C9VWG6_9PSEU</name>
<reference evidence="2 3" key="1">
    <citation type="submission" date="2020-03" db="EMBL/GenBank/DDBJ databases">
        <title>Isolation and identification of active actinomycetes.</title>
        <authorList>
            <person name="Sun X."/>
        </authorList>
    </citation>
    <scope>NUCLEOTIDE SEQUENCE [LARGE SCALE GENOMIC DNA]</scope>
    <source>
        <strain evidence="2 3">NEAU-D13</strain>
    </source>
</reference>
<sequence>MSTTEALATQLAELRALDPDLPPSTPVTEPELAGLERALGAALPKAYRDFLLHVGTGPGPYYGLHRVADLHLNATDRDTAGTFPLTPADFEEHFLTARAKSIELDFDAPGCLEIGHQGCANSTVLILTGDLAGTVCDVWENEWSPARTPGVQPLGLTPTFDEWYGEWLTGRLAALQE</sequence>
<evidence type="ECO:0000259" key="1">
    <source>
        <dbReference type="SMART" id="SM00860"/>
    </source>
</evidence>
<comment type="caution">
    <text evidence="2">The sequence shown here is derived from an EMBL/GenBank/DDBJ whole genome shotgun (WGS) entry which is preliminary data.</text>
</comment>
<proteinExistence type="predicted"/>
<dbReference type="EMBL" id="JAAMPJ010000018">
    <property type="protein sequence ID" value="NGY65813.1"/>
    <property type="molecule type" value="Genomic_DNA"/>
</dbReference>
<dbReference type="InterPro" id="IPR018958">
    <property type="entry name" value="Knr4/Smi1-like_dom"/>
</dbReference>
<dbReference type="SMART" id="SM00860">
    <property type="entry name" value="SMI1_KNR4"/>
    <property type="match status" value="1"/>
</dbReference>
<dbReference type="AlphaFoldDB" id="A0A7C9VWG6"/>
<dbReference type="Proteomes" id="UP000481360">
    <property type="component" value="Unassembled WGS sequence"/>
</dbReference>
<evidence type="ECO:0000313" key="2">
    <source>
        <dbReference type="EMBL" id="NGY65813.1"/>
    </source>
</evidence>
<organism evidence="2 3">
    <name type="scientific">Lentzea alba</name>
    <dbReference type="NCBI Taxonomy" id="2714351"/>
    <lineage>
        <taxon>Bacteria</taxon>
        <taxon>Bacillati</taxon>
        <taxon>Actinomycetota</taxon>
        <taxon>Actinomycetes</taxon>
        <taxon>Pseudonocardiales</taxon>
        <taxon>Pseudonocardiaceae</taxon>
        <taxon>Lentzea</taxon>
    </lineage>
</organism>
<evidence type="ECO:0000313" key="3">
    <source>
        <dbReference type="Proteomes" id="UP000481360"/>
    </source>
</evidence>
<dbReference type="SUPFAM" id="SSF160631">
    <property type="entry name" value="SMI1/KNR4-like"/>
    <property type="match status" value="1"/>
</dbReference>
<keyword evidence="3" id="KW-1185">Reference proteome</keyword>